<name>A0ABM7HTS9_MYCME</name>
<dbReference type="PANTHER" id="PTHR43319:SF3">
    <property type="entry name" value="BETA-LACTAMASE-RELATED DOMAIN-CONTAINING PROTEIN"/>
    <property type="match status" value="1"/>
</dbReference>
<dbReference type="GO" id="GO:0016787">
    <property type="term" value="F:hydrolase activity"/>
    <property type="evidence" value="ECO:0007669"/>
    <property type="project" value="UniProtKB-KW"/>
</dbReference>
<dbReference type="InterPro" id="IPR052907">
    <property type="entry name" value="Beta-lactamase/esterase"/>
</dbReference>
<organism evidence="2 3">
    <name type="scientific">Mycolicibacterium mageritense</name>
    <name type="common">Mycobacterium mageritense</name>
    <dbReference type="NCBI Taxonomy" id="53462"/>
    <lineage>
        <taxon>Bacteria</taxon>
        <taxon>Bacillati</taxon>
        <taxon>Actinomycetota</taxon>
        <taxon>Actinomycetes</taxon>
        <taxon>Mycobacteriales</taxon>
        <taxon>Mycobacteriaceae</taxon>
        <taxon>Mycolicibacterium</taxon>
    </lineage>
</organism>
<sequence length="401" mass="43140">MDQFKLGREPALLPHDVAMDLDPATSVHGHCDDRFAPIRDALAKAIADGEEVGAAIAIDIDGELVVDMWGGHADAARTTAWTENTIVNVWSSTKTVTALAALMLIDRGLVAPDSTVATYWPEFAANGKQDIEFRHLLTHSSGLSGWEPPFSVETVYDWEAATAALAAQAPWWPPGTASGYHAVTHGHLIGEVVRRVSGKTLKEFVRDEIARPLSADFQIGADPSDSHRIAEVIPADEPLDLPLDQLSEIAMKTFVGAPDPTIANTEAWRAADIGAANGHGNARSLARILSAISLGGTVDGVQLLRPETVESIFDVQLEGPDVVLLGHPLRWGLGFGLPQPVTVPYVPDGKICFWGGWGGSWETMNPDHRATFAYVMNKMGPGVEGSDRTARYLNLFYEALA</sequence>
<gene>
    <name evidence="2" type="ORF">MMAGJ_32680</name>
</gene>
<dbReference type="PANTHER" id="PTHR43319">
    <property type="entry name" value="BETA-LACTAMASE-RELATED"/>
    <property type="match status" value="1"/>
</dbReference>
<dbReference type="Proteomes" id="UP000465622">
    <property type="component" value="Chromosome"/>
</dbReference>
<accession>A0ABM7HTS9</accession>
<dbReference type="Pfam" id="PF00144">
    <property type="entry name" value="Beta-lactamase"/>
    <property type="match status" value="1"/>
</dbReference>
<keyword evidence="3" id="KW-1185">Reference proteome</keyword>
<evidence type="ECO:0000313" key="2">
    <source>
        <dbReference type="EMBL" id="BBX33986.1"/>
    </source>
</evidence>
<dbReference type="EMBL" id="AP022567">
    <property type="protein sequence ID" value="BBX33986.1"/>
    <property type="molecule type" value="Genomic_DNA"/>
</dbReference>
<dbReference type="InterPro" id="IPR012338">
    <property type="entry name" value="Beta-lactam/transpept-like"/>
</dbReference>
<proteinExistence type="predicted"/>
<dbReference type="Gene3D" id="3.40.710.10">
    <property type="entry name" value="DD-peptidase/beta-lactamase superfamily"/>
    <property type="match status" value="1"/>
</dbReference>
<dbReference type="InterPro" id="IPR001466">
    <property type="entry name" value="Beta-lactam-related"/>
</dbReference>
<protein>
    <submittedName>
        <fullName evidence="2">EstA family serine hydrolase</fullName>
    </submittedName>
</protein>
<evidence type="ECO:0000313" key="3">
    <source>
        <dbReference type="Proteomes" id="UP000465622"/>
    </source>
</evidence>
<keyword evidence="2" id="KW-0378">Hydrolase</keyword>
<reference evidence="2 3" key="1">
    <citation type="journal article" date="2019" name="Emerg. Microbes Infect.">
        <title>Comprehensive subspecies identification of 175 nontuberculous mycobacteria species based on 7547 genomic profiles.</title>
        <authorList>
            <person name="Matsumoto Y."/>
            <person name="Kinjo T."/>
            <person name="Motooka D."/>
            <person name="Nabeya D."/>
            <person name="Jung N."/>
            <person name="Uechi K."/>
            <person name="Horii T."/>
            <person name="Iida T."/>
            <person name="Fujita J."/>
            <person name="Nakamura S."/>
        </authorList>
    </citation>
    <scope>NUCLEOTIDE SEQUENCE [LARGE SCALE GENOMIC DNA]</scope>
    <source>
        <strain evidence="2 3">JCM 12375</strain>
    </source>
</reference>
<feature type="domain" description="Beta-lactamase-related" evidence="1">
    <location>
        <begin position="42"/>
        <end position="390"/>
    </location>
</feature>
<evidence type="ECO:0000259" key="1">
    <source>
        <dbReference type="Pfam" id="PF00144"/>
    </source>
</evidence>
<dbReference type="SUPFAM" id="SSF56601">
    <property type="entry name" value="beta-lactamase/transpeptidase-like"/>
    <property type="match status" value="1"/>
</dbReference>